<evidence type="ECO:0000256" key="1">
    <source>
        <dbReference type="SAM" id="Phobius"/>
    </source>
</evidence>
<dbReference type="EMBL" id="QOVN01000008">
    <property type="protein sequence ID" value="RXG27323.1"/>
    <property type="molecule type" value="Genomic_DNA"/>
</dbReference>
<accession>A0A1M5ZQ61</accession>
<keyword evidence="5" id="KW-1185">Reference proteome</keyword>
<feature type="transmembrane region" description="Helical" evidence="1">
    <location>
        <begin position="116"/>
        <end position="135"/>
    </location>
</feature>
<name>A0A1M5ZQ61_9FLAO</name>
<evidence type="ECO:0000313" key="2">
    <source>
        <dbReference type="EMBL" id="RXG27323.1"/>
    </source>
</evidence>
<evidence type="ECO:0000313" key="4">
    <source>
        <dbReference type="Proteomes" id="UP000184240"/>
    </source>
</evidence>
<dbReference type="Proteomes" id="UP000290037">
    <property type="component" value="Unassembled WGS sequence"/>
</dbReference>
<proteinExistence type="predicted"/>
<reference evidence="4" key="1">
    <citation type="submission" date="2016-11" db="EMBL/GenBank/DDBJ databases">
        <authorList>
            <person name="Varghese N."/>
            <person name="Submissions S."/>
        </authorList>
    </citation>
    <scope>NUCLEOTIDE SEQUENCE [LARGE SCALE GENOMIC DNA]</scope>
    <source>
        <strain evidence="4">DSM 19859</strain>
    </source>
</reference>
<keyword evidence="1" id="KW-0472">Membrane</keyword>
<dbReference type="AlphaFoldDB" id="A0A1M5ZQ61"/>
<dbReference type="RefSeq" id="WP_072985045.1">
    <property type="nucleotide sequence ID" value="NZ_FQXT01000007.1"/>
</dbReference>
<sequence length="152" mass="16792">MNLYQLKYRPALQQEGKAFKKQEKLNMLLAELETRNLPESLSNTINKKVEKLNDLKGSEKELYKAYIKFQHSILRLIKEETGIVKKGHYKHMWTALGMSVFGIPLGIAFSSAFGNMAFLGVGLPIGLVIGAAVGAKKDKAAAAEGKVLDVEI</sequence>
<dbReference type="EMBL" id="FQXT01000007">
    <property type="protein sequence ID" value="SHI26073.1"/>
    <property type="molecule type" value="Genomic_DNA"/>
</dbReference>
<evidence type="ECO:0000313" key="5">
    <source>
        <dbReference type="Proteomes" id="UP000290037"/>
    </source>
</evidence>
<evidence type="ECO:0000313" key="3">
    <source>
        <dbReference type="EMBL" id="SHI26073.1"/>
    </source>
</evidence>
<keyword evidence="1" id="KW-0812">Transmembrane</keyword>
<gene>
    <name evidence="2" type="ORF">DSM01_3133</name>
    <name evidence="3" type="ORF">SAMN04487999_3340</name>
</gene>
<organism evidence="3 4">
    <name type="scientific">Leeuwenhoekiella palythoae</name>
    <dbReference type="NCBI Taxonomy" id="573501"/>
    <lineage>
        <taxon>Bacteria</taxon>
        <taxon>Pseudomonadati</taxon>
        <taxon>Bacteroidota</taxon>
        <taxon>Flavobacteriia</taxon>
        <taxon>Flavobacteriales</taxon>
        <taxon>Flavobacteriaceae</taxon>
        <taxon>Leeuwenhoekiella</taxon>
    </lineage>
</organism>
<protein>
    <submittedName>
        <fullName evidence="3">Uncharacterized protein</fullName>
    </submittedName>
</protein>
<feature type="transmembrane region" description="Helical" evidence="1">
    <location>
        <begin position="92"/>
        <end position="110"/>
    </location>
</feature>
<dbReference type="OrthoDB" id="769130at2"/>
<dbReference type="STRING" id="573501.SAMN04487999_3340"/>
<keyword evidence="1" id="KW-1133">Transmembrane helix</keyword>
<reference evidence="3" key="2">
    <citation type="submission" date="2016-11" db="EMBL/GenBank/DDBJ databases">
        <authorList>
            <person name="Jaros S."/>
            <person name="Januszkiewicz K."/>
            <person name="Wedrychowicz H."/>
        </authorList>
    </citation>
    <scope>NUCLEOTIDE SEQUENCE [LARGE SCALE GENOMIC DNA]</scope>
    <source>
        <strain evidence="3">DSM 19859</strain>
    </source>
</reference>
<reference evidence="2 5" key="3">
    <citation type="submission" date="2018-07" db="EMBL/GenBank/DDBJ databases">
        <title>Leeuwenhoekiella genomics.</title>
        <authorList>
            <person name="Tahon G."/>
            <person name="Willems A."/>
        </authorList>
    </citation>
    <scope>NUCLEOTIDE SEQUENCE [LARGE SCALE GENOMIC DNA]</scope>
    <source>
        <strain evidence="2 5">LMG 24856</strain>
    </source>
</reference>
<dbReference type="Proteomes" id="UP000184240">
    <property type="component" value="Unassembled WGS sequence"/>
</dbReference>